<comment type="similarity">
    <text evidence="1">Belongs to the HAD-like hydrolase superfamily. SerB family.</text>
</comment>
<comment type="similarity">
    <text evidence="5">Belongs to the HAD-like hydrolase superfamily. MtnX family.</text>
</comment>
<comment type="function">
    <text evidence="5">Dephosphorylates 2-hydroxy-3-keto-5-methylthiopentenyl-1-phosphate (HK-MTPenyl-1-P) yielding 1,2-dihydroxy-3-keto-5-methylthiopentene (DHK-MTPene).</text>
</comment>
<evidence type="ECO:0000313" key="6">
    <source>
        <dbReference type="EMBL" id="ODV54097.1"/>
    </source>
</evidence>
<dbReference type="GO" id="GO:0019509">
    <property type="term" value="P:L-methionine salvage from methylthioadenosine"/>
    <property type="evidence" value="ECO:0007669"/>
    <property type="project" value="UniProtKB-UniRule"/>
</dbReference>
<dbReference type="PANTHER" id="PTHR43344">
    <property type="entry name" value="PHOSPHOSERINE PHOSPHATASE"/>
    <property type="match status" value="1"/>
</dbReference>
<dbReference type="GO" id="GO:0043716">
    <property type="term" value="F:2-hydroxy-3-keto-5-methylthiopentenyl-1-phosphate phosphatase activity"/>
    <property type="evidence" value="ECO:0007669"/>
    <property type="project" value="UniProtKB-UniRule"/>
</dbReference>
<organism evidence="6 7">
    <name type="scientific">Lysinibacillus fusiformis</name>
    <dbReference type="NCBI Taxonomy" id="28031"/>
    <lineage>
        <taxon>Bacteria</taxon>
        <taxon>Bacillati</taxon>
        <taxon>Bacillota</taxon>
        <taxon>Bacilli</taxon>
        <taxon>Bacillales</taxon>
        <taxon>Bacillaceae</taxon>
        <taxon>Lysinibacillus</taxon>
    </lineage>
</organism>
<dbReference type="GO" id="GO:0000287">
    <property type="term" value="F:magnesium ion binding"/>
    <property type="evidence" value="ECO:0007669"/>
    <property type="project" value="TreeGrafter"/>
</dbReference>
<sequence>MLKPIIFCDFDGTITETDNIFSLMTEFAPQESEKIAKAMMEQTISFKDGLSAMFHLLSTQQKDEVIQYLMDTAIIREGFGDFVRYAQDHGIPFYIVSGGVDFFIEPLVDKYGPFSGIYCNKADFSGEQIKLIYSNSCDEECAKYSIQGCGCCKPSVMRKVANEDHFKIVIGDSLSDFEAAKQADIVLARDHLIQHCEELHVPYKPFITFHDCLKIVQELMETKHTVQAT</sequence>
<dbReference type="EMBL" id="MECQ01000002">
    <property type="protein sequence ID" value="ODV54097.1"/>
    <property type="molecule type" value="Genomic_DNA"/>
</dbReference>
<dbReference type="PANTHER" id="PTHR43344:SF21">
    <property type="entry name" value="POLYOL PHOSPHATE PHOSPHATASE PYP1"/>
    <property type="match status" value="1"/>
</dbReference>
<comment type="pathway">
    <text evidence="5">Amino-acid biosynthesis; L-methionine biosynthesis via salvage pathway; L-methionine from S-methyl-5-thio-alpha-D-ribose 1-phosphate: step 4/6.</text>
</comment>
<evidence type="ECO:0000256" key="5">
    <source>
        <dbReference type="HAMAP-Rule" id="MF_01680"/>
    </source>
</evidence>
<protein>
    <recommendedName>
        <fullName evidence="5">2-hydroxy-3-keto-5-methylthiopentenyl-1-phosphate phosphatase</fullName>
        <shortName evidence="5">HK-MTPenyl-1-P phosphatase</shortName>
        <ecNumber evidence="5">3.1.3.87</ecNumber>
    </recommendedName>
</protein>
<dbReference type="InterPro" id="IPR050582">
    <property type="entry name" value="HAD-like_SerB"/>
</dbReference>
<dbReference type="GO" id="GO:0005737">
    <property type="term" value="C:cytoplasm"/>
    <property type="evidence" value="ECO:0007669"/>
    <property type="project" value="TreeGrafter"/>
</dbReference>
<gene>
    <name evidence="5" type="primary">mtnX</name>
    <name evidence="6" type="ORF">BG258_18675</name>
</gene>
<dbReference type="GO" id="GO:0006564">
    <property type="term" value="P:L-serine biosynthetic process"/>
    <property type="evidence" value="ECO:0007669"/>
    <property type="project" value="TreeGrafter"/>
</dbReference>
<dbReference type="Gene3D" id="3.40.50.1000">
    <property type="entry name" value="HAD superfamily/HAD-like"/>
    <property type="match status" value="1"/>
</dbReference>
<dbReference type="CDD" id="cd07524">
    <property type="entry name" value="HAD_Pase"/>
    <property type="match status" value="1"/>
</dbReference>
<dbReference type="AlphaFoldDB" id="A0A1E4R0Y4"/>
<evidence type="ECO:0000256" key="2">
    <source>
        <dbReference type="ARBA" id="ARBA00022605"/>
    </source>
</evidence>
<keyword evidence="2 5" id="KW-0028">Amino-acid biosynthesis</keyword>
<dbReference type="NCBIfam" id="TIGR01489">
    <property type="entry name" value="DKMTPPase-SF"/>
    <property type="match status" value="1"/>
</dbReference>
<evidence type="ECO:0000256" key="3">
    <source>
        <dbReference type="ARBA" id="ARBA00022801"/>
    </source>
</evidence>
<dbReference type="InterPro" id="IPR036412">
    <property type="entry name" value="HAD-like_sf"/>
</dbReference>
<keyword evidence="3 5" id="KW-0378">Hydrolase</keyword>
<evidence type="ECO:0000313" key="7">
    <source>
        <dbReference type="Proteomes" id="UP000094784"/>
    </source>
</evidence>
<evidence type="ECO:0000256" key="4">
    <source>
        <dbReference type="ARBA" id="ARBA00023167"/>
    </source>
</evidence>
<dbReference type="EC" id="3.1.3.87" evidence="5"/>
<dbReference type="Gene3D" id="3.90.1470.20">
    <property type="match status" value="1"/>
</dbReference>
<dbReference type="InterPro" id="IPR023214">
    <property type="entry name" value="HAD_sf"/>
</dbReference>
<comment type="catalytic activity">
    <reaction evidence="5">
        <text>2-hydroxy-5-methylsulfanyl-3-oxopent-1-enyl phosphate + H2O = 1,2-dihydroxy-5-(methylsulfanyl)pent-1-en-3-one + phosphate</text>
        <dbReference type="Rhea" id="RHEA:14481"/>
        <dbReference type="ChEBI" id="CHEBI:15377"/>
        <dbReference type="ChEBI" id="CHEBI:43474"/>
        <dbReference type="ChEBI" id="CHEBI:49252"/>
        <dbReference type="ChEBI" id="CHEBI:59505"/>
        <dbReference type="EC" id="3.1.3.87"/>
    </reaction>
</comment>
<dbReference type="InterPro" id="IPR017718">
    <property type="entry name" value="HAD-SF_hydro_IB_MtnX"/>
</dbReference>
<dbReference type="Proteomes" id="UP000094784">
    <property type="component" value="Unassembled WGS sequence"/>
</dbReference>
<keyword evidence="4 5" id="KW-0486">Methionine biosynthesis</keyword>
<dbReference type="GO" id="GO:0036424">
    <property type="term" value="F:L-phosphoserine phosphatase activity"/>
    <property type="evidence" value="ECO:0007669"/>
    <property type="project" value="TreeGrafter"/>
</dbReference>
<evidence type="ECO:0000256" key="1">
    <source>
        <dbReference type="ARBA" id="ARBA00009184"/>
    </source>
</evidence>
<dbReference type="UniPathway" id="UPA00904">
    <property type="reaction ID" value="UER00877"/>
</dbReference>
<comment type="caution">
    <text evidence="6">The sequence shown here is derived from an EMBL/GenBank/DDBJ whole genome shotgun (WGS) entry which is preliminary data.</text>
</comment>
<dbReference type="HAMAP" id="MF_01680">
    <property type="entry name" value="Salvage_MtnX"/>
    <property type="match status" value="1"/>
</dbReference>
<reference evidence="6 7" key="1">
    <citation type="submission" date="2016-09" db="EMBL/GenBank/DDBJ databases">
        <title>Draft genome sequence of the soil isolate, Lysinibacillus fusiformis M5, a potential hypoxanthine producer.</title>
        <authorList>
            <person name="Gallegos-Monterrosa R."/>
            <person name="Maroti G."/>
            <person name="Balint B."/>
            <person name="Kovacs A.T."/>
        </authorList>
    </citation>
    <scope>NUCLEOTIDE SEQUENCE [LARGE SCALE GENOMIC DNA]</scope>
    <source>
        <strain evidence="6 7">M5</strain>
    </source>
</reference>
<accession>A0A1E4R0Y4</accession>
<name>A0A1E4R0Y4_9BACI</name>
<proteinExistence type="inferred from homology"/>
<dbReference type="NCBIfam" id="TIGR01488">
    <property type="entry name" value="HAD-SF-IB"/>
    <property type="match status" value="1"/>
</dbReference>
<dbReference type="Pfam" id="PF12710">
    <property type="entry name" value="HAD"/>
    <property type="match status" value="1"/>
</dbReference>
<dbReference type="InterPro" id="IPR006384">
    <property type="entry name" value="HAD_hydro_PyrdxlP_Pase-like"/>
</dbReference>
<dbReference type="SUPFAM" id="SSF56784">
    <property type="entry name" value="HAD-like"/>
    <property type="match status" value="1"/>
</dbReference>